<dbReference type="InterPro" id="IPR043149">
    <property type="entry name" value="TagF_N"/>
</dbReference>
<evidence type="ECO:0000256" key="5">
    <source>
        <dbReference type="ARBA" id="ARBA00022944"/>
    </source>
</evidence>
<dbReference type="GO" id="GO:0019350">
    <property type="term" value="P:teichoic acid biosynthetic process"/>
    <property type="evidence" value="ECO:0007669"/>
    <property type="project" value="UniProtKB-KW"/>
</dbReference>
<dbReference type="Proteomes" id="UP000277999">
    <property type="component" value="Unassembled WGS sequence"/>
</dbReference>
<comment type="subcellular location">
    <subcellularLocation>
        <location evidence="1">Cell membrane</location>
        <topology evidence="1">Peripheral membrane protein</topology>
    </subcellularLocation>
</comment>
<name>A0A3M0SCD9_9CLOT</name>
<organism evidence="7 8">
    <name type="scientific">Clostridium autoethanogenum</name>
    <dbReference type="NCBI Taxonomy" id="84023"/>
    <lineage>
        <taxon>Bacteria</taxon>
        <taxon>Bacillati</taxon>
        <taxon>Bacillota</taxon>
        <taxon>Clostridia</taxon>
        <taxon>Eubacteriales</taxon>
        <taxon>Clostridiaceae</taxon>
        <taxon>Clostridium</taxon>
    </lineage>
</organism>
<evidence type="ECO:0000256" key="4">
    <source>
        <dbReference type="ARBA" id="ARBA00022679"/>
    </source>
</evidence>
<keyword evidence="4" id="KW-0808">Transferase</keyword>
<evidence type="ECO:0000256" key="6">
    <source>
        <dbReference type="ARBA" id="ARBA00023136"/>
    </source>
</evidence>
<dbReference type="InterPro" id="IPR007554">
    <property type="entry name" value="Glycerophosphate_synth"/>
</dbReference>
<dbReference type="GO" id="GO:0005886">
    <property type="term" value="C:plasma membrane"/>
    <property type="evidence" value="ECO:0007669"/>
    <property type="project" value="UniProtKB-SubCell"/>
</dbReference>
<dbReference type="InterPro" id="IPR043148">
    <property type="entry name" value="TagF_C"/>
</dbReference>
<dbReference type="GO" id="GO:0047355">
    <property type="term" value="F:CDP-glycerol glycerophosphotransferase activity"/>
    <property type="evidence" value="ECO:0007669"/>
    <property type="project" value="InterPro"/>
</dbReference>
<evidence type="ECO:0000256" key="3">
    <source>
        <dbReference type="ARBA" id="ARBA00022475"/>
    </source>
</evidence>
<gene>
    <name evidence="7" type="ORF">D9O40_20485</name>
</gene>
<dbReference type="SUPFAM" id="SSF53756">
    <property type="entry name" value="UDP-Glycosyltransferase/glycogen phosphorylase"/>
    <property type="match status" value="1"/>
</dbReference>
<sequence>MKIIRYLKEHGIKRLFIVLYEYKMDLFIQKIILSFVRNKPLKNIIIIESHNDFDSNGGALYKYLIKKGFNNKYKIVWLLKNKIPKKLPDNVEAYSLFRPNFRKDYFICVAKILSADCCVTNKVRDNQKSFYLSHGAFSLKSSHGKIDIPESVDYVLIPSEYTLPIQEKQYNPSAKTKLISIGFPVHDIFFSSVSDEIKKLTEKQFKKTIIWMPTFRKGGGFHRNDSEIELPLGIPLIEDEEQYTLLDQFARNLDILLIIKIHPMQDMSTVKISDKSNIKVLTGDSVKTLNIDNYSLLKDTDALISDYSSIAYDYLMLDRPIAYVFSDLKTYKNGLVTDCPDELMAGPIIENYYDLENFILDIVTDRDLYKEKRQLLRGKIFKYCDGNSAHRLVDFMKL</sequence>
<dbReference type="PANTHER" id="PTHR37316:SF1">
    <property type="entry name" value="TEICHOIC ACID GLYCEROL-PHOSPHATE PRIMASE"/>
    <property type="match status" value="1"/>
</dbReference>
<keyword evidence="3" id="KW-1003">Cell membrane</keyword>
<keyword evidence="6" id="KW-0472">Membrane</keyword>
<dbReference type="Gene3D" id="3.40.50.12580">
    <property type="match status" value="1"/>
</dbReference>
<dbReference type="AlphaFoldDB" id="A0A3M0SCD9"/>
<evidence type="ECO:0000256" key="2">
    <source>
        <dbReference type="ARBA" id="ARBA00010488"/>
    </source>
</evidence>
<comment type="caution">
    <text evidence="7">The sequence shown here is derived from an EMBL/GenBank/DDBJ whole genome shotgun (WGS) entry which is preliminary data.</text>
</comment>
<proteinExistence type="inferred from homology"/>
<dbReference type="RefSeq" id="WP_122060206.1">
    <property type="nucleotide sequence ID" value="NZ_RFAQ01000113.1"/>
</dbReference>
<comment type="similarity">
    <text evidence="2">Belongs to the CDP-glycerol glycerophosphotransferase family.</text>
</comment>
<dbReference type="PANTHER" id="PTHR37316">
    <property type="entry name" value="TEICHOIC ACID GLYCEROL-PHOSPHATE PRIMASE"/>
    <property type="match status" value="1"/>
</dbReference>
<dbReference type="Pfam" id="PF04464">
    <property type="entry name" value="Glyphos_transf"/>
    <property type="match status" value="1"/>
</dbReference>
<accession>A0A3M0SCD9</accession>
<reference evidence="7 8" key="1">
    <citation type="submission" date="2018-10" db="EMBL/GenBank/DDBJ databases">
        <title>Genome-centric metagenomics revealed C2 chemical producing, CO utilizing Clostridium with novel acetogenic gene cluster.</title>
        <authorList>
            <person name="Kang H."/>
            <person name="Park B."/>
            <person name="Choi I.G."/>
            <person name="Chang I.S."/>
        </authorList>
    </citation>
    <scope>NUCLEOTIDE SEQUENCE [LARGE SCALE GENOMIC DNA]</scope>
    <source>
        <strain evidence="7 8">H21-9</strain>
    </source>
</reference>
<protein>
    <submittedName>
        <fullName evidence="7">Teichoic acid biosynthesis protein TagF</fullName>
    </submittedName>
</protein>
<keyword evidence="5" id="KW-0777">Teichoic acid biosynthesis</keyword>
<dbReference type="EMBL" id="RFAQ01000113">
    <property type="protein sequence ID" value="RMC92307.1"/>
    <property type="molecule type" value="Genomic_DNA"/>
</dbReference>
<dbReference type="Gene3D" id="3.40.50.11820">
    <property type="match status" value="1"/>
</dbReference>
<evidence type="ECO:0000256" key="1">
    <source>
        <dbReference type="ARBA" id="ARBA00004202"/>
    </source>
</evidence>
<evidence type="ECO:0000313" key="8">
    <source>
        <dbReference type="Proteomes" id="UP000277999"/>
    </source>
</evidence>
<dbReference type="InterPro" id="IPR051612">
    <property type="entry name" value="Teichoic_Acid_Biosynth"/>
</dbReference>
<evidence type="ECO:0000313" key="7">
    <source>
        <dbReference type="EMBL" id="RMC92307.1"/>
    </source>
</evidence>